<organism evidence="6 7">
    <name type="scientific">Plastoroseomonas hellenica</name>
    <dbReference type="NCBI Taxonomy" id="2687306"/>
    <lineage>
        <taxon>Bacteria</taxon>
        <taxon>Pseudomonadati</taxon>
        <taxon>Pseudomonadota</taxon>
        <taxon>Alphaproteobacteria</taxon>
        <taxon>Acetobacterales</taxon>
        <taxon>Acetobacteraceae</taxon>
        <taxon>Plastoroseomonas</taxon>
    </lineage>
</organism>
<sequence length="308" mass="32747">MRAPRTLSRLVYYAAVVESGSFTAAARQLGVTKAVVSEQVARLEQEAGATLLSRTTRRVVPTDAGRAFHAHCAAILRQCEDAFEELEQTASSPQGLLRIAAPNDYGAAVVAPAVAAFARRYPDCSVALSIGDRTLDLVAEQIDLAVRVGWLQDSSLQTRTIGTFRELLVCGAGFAAAIAGLQDPGALEALPWVAHATHRDTLQRSFLGADDARRDIRIRSAIMIDAAPAVHQAVAAGAGLAVLPDFLVAADIASGRLVHVLPGWRLRTGGIHAVFPPARYRPAKVRAFVEVLLEVEKRRQAVAGPAPA</sequence>
<dbReference type="SUPFAM" id="SSF46785">
    <property type="entry name" value="Winged helix' DNA-binding domain"/>
    <property type="match status" value="1"/>
</dbReference>
<dbReference type="InterPro" id="IPR036388">
    <property type="entry name" value="WH-like_DNA-bd_sf"/>
</dbReference>
<proteinExistence type="inferred from homology"/>
<keyword evidence="2" id="KW-0805">Transcription regulation</keyword>
<dbReference type="InterPro" id="IPR058163">
    <property type="entry name" value="LysR-type_TF_proteobact-type"/>
</dbReference>
<feature type="domain" description="HTH lysR-type" evidence="5">
    <location>
        <begin position="5"/>
        <end position="62"/>
    </location>
</feature>
<evidence type="ECO:0000313" key="6">
    <source>
        <dbReference type="EMBL" id="MBR0668946.1"/>
    </source>
</evidence>
<evidence type="ECO:0000313" key="7">
    <source>
        <dbReference type="Proteomes" id="UP001196870"/>
    </source>
</evidence>
<keyword evidence="4" id="KW-0804">Transcription</keyword>
<dbReference type="CDD" id="cd08422">
    <property type="entry name" value="PBP2_CrgA_like"/>
    <property type="match status" value="1"/>
</dbReference>
<dbReference type="PANTHER" id="PTHR30537:SF5">
    <property type="entry name" value="HTH-TYPE TRANSCRIPTIONAL ACTIVATOR TTDR-RELATED"/>
    <property type="match status" value="1"/>
</dbReference>
<accession>A0ABS5F8Q4</accession>
<dbReference type="Pfam" id="PF00126">
    <property type="entry name" value="HTH_1"/>
    <property type="match status" value="1"/>
</dbReference>
<evidence type="ECO:0000259" key="5">
    <source>
        <dbReference type="PROSITE" id="PS50931"/>
    </source>
</evidence>
<evidence type="ECO:0000256" key="2">
    <source>
        <dbReference type="ARBA" id="ARBA00023015"/>
    </source>
</evidence>
<comment type="similarity">
    <text evidence="1">Belongs to the LysR transcriptional regulatory family.</text>
</comment>
<dbReference type="SUPFAM" id="SSF53850">
    <property type="entry name" value="Periplasmic binding protein-like II"/>
    <property type="match status" value="1"/>
</dbReference>
<gene>
    <name evidence="6" type="ORF">GXW71_31645</name>
</gene>
<dbReference type="InterPro" id="IPR005119">
    <property type="entry name" value="LysR_subst-bd"/>
</dbReference>
<reference evidence="7" key="1">
    <citation type="journal article" date="2021" name="Syst. Appl. Microbiol.">
        <title>Roseomonas hellenica sp. nov., isolated from roots of wild-growing Alkanna tinctoria.</title>
        <authorList>
            <person name="Rat A."/>
            <person name="Naranjo H.D."/>
            <person name="Lebbe L."/>
            <person name="Cnockaert M."/>
            <person name="Krigas N."/>
            <person name="Grigoriadou K."/>
            <person name="Maloupa E."/>
            <person name="Willems A."/>
        </authorList>
    </citation>
    <scope>NUCLEOTIDE SEQUENCE [LARGE SCALE GENOMIC DNA]</scope>
    <source>
        <strain evidence="7">LMG 31523</strain>
    </source>
</reference>
<dbReference type="PRINTS" id="PR00039">
    <property type="entry name" value="HTHLYSR"/>
</dbReference>
<dbReference type="PROSITE" id="PS50931">
    <property type="entry name" value="HTH_LYSR"/>
    <property type="match status" value="1"/>
</dbReference>
<keyword evidence="3" id="KW-0238">DNA-binding</keyword>
<evidence type="ECO:0000256" key="4">
    <source>
        <dbReference type="ARBA" id="ARBA00023163"/>
    </source>
</evidence>
<comment type="caution">
    <text evidence="6">The sequence shown here is derived from an EMBL/GenBank/DDBJ whole genome shotgun (WGS) entry which is preliminary data.</text>
</comment>
<dbReference type="Gene3D" id="1.10.10.10">
    <property type="entry name" value="Winged helix-like DNA-binding domain superfamily/Winged helix DNA-binding domain"/>
    <property type="match status" value="1"/>
</dbReference>
<protein>
    <submittedName>
        <fullName evidence="6">LysR family transcriptional regulator</fullName>
    </submittedName>
</protein>
<dbReference type="Gene3D" id="3.40.190.290">
    <property type="match status" value="1"/>
</dbReference>
<dbReference type="PANTHER" id="PTHR30537">
    <property type="entry name" value="HTH-TYPE TRANSCRIPTIONAL REGULATOR"/>
    <property type="match status" value="1"/>
</dbReference>
<dbReference type="Pfam" id="PF03466">
    <property type="entry name" value="LysR_substrate"/>
    <property type="match status" value="1"/>
</dbReference>
<evidence type="ECO:0000256" key="3">
    <source>
        <dbReference type="ARBA" id="ARBA00023125"/>
    </source>
</evidence>
<dbReference type="Proteomes" id="UP001196870">
    <property type="component" value="Unassembled WGS sequence"/>
</dbReference>
<evidence type="ECO:0000256" key="1">
    <source>
        <dbReference type="ARBA" id="ARBA00009437"/>
    </source>
</evidence>
<keyword evidence="7" id="KW-1185">Reference proteome</keyword>
<dbReference type="InterPro" id="IPR000847">
    <property type="entry name" value="LysR_HTH_N"/>
</dbReference>
<name>A0ABS5F8Q4_9PROT</name>
<dbReference type="EMBL" id="JAAGBB010000075">
    <property type="protein sequence ID" value="MBR0668946.1"/>
    <property type="molecule type" value="Genomic_DNA"/>
</dbReference>
<dbReference type="InterPro" id="IPR036390">
    <property type="entry name" value="WH_DNA-bd_sf"/>
</dbReference>